<dbReference type="Proteomes" id="UP001476798">
    <property type="component" value="Unassembled WGS sequence"/>
</dbReference>
<dbReference type="PROSITE" id="PS51294">
    <property type="entry name" value="HTH_MYB"/>
    <property type="match status" value="1"/>
</dbReference>
<accession>A0ABV0PZ66</accession>
<evidence type="ECO:0000313" key="7">
    <source>
        <dbReference type="EMBL" id="MEQ2188820.1"/>
    </source>
</evidence>
<gene>
    <name evidence="7" type="ORF">GOODEAATRI_018774</name>
</gene>
<evidence type="ECO:0000256" key="2">
    <source>
        <dbReference type="ARBA" id="ARBA00032256"/>
    </source>
</evidence>
<dbReference type="EMBL" id="JAHRIO010091581">
    <property type="protein sequence ID" value="MEQ2188820.1"/>
    <property type="molecule type" value="Genomic_DNA"/>
</dbReference>
<dbReference type="Gene3D" id="3.40.140.10">
    <property type="entry name" value="Cytidine Deaminase, domain 2"/>
    <property type="match status" value="1"/>
</dbReference>
<feature type="domain" description="MPN" evidence="4">
    <location>
        <begin position="45"/>
        <end position="212"/>
    </location>
</feature>
<dbReference type="InterPro" id="IPR000555">
    <property type="entry name" value="JAMM/MPN+_dom"/>
</dbReference>
<dbReference type="Pfam" id="PF01398">
    <property type="entry name" value="JAB"/>
    <property type="match status" value="1"/>
</dbReference>
<dbReference type="InterPro" id="IPR017884">
    <property type="entry name" value="SANT_dom"/>
</dbReference>
<dbReference type="InterPro" id="IPR009057">
    <property type="entry name" value="Homeodomain-like_sf"/>
</dbReference>
<comment type="caution">
    <text evidence="7">The sequence shown here is derived from an EMBL/GenBank/DDBJ whole genome shotgun (WGS) entry which is preliminary data.</text>
</comment>
<name>A0ABV0PZ66_9TELE</name>
<dbReference type="PANTHER" id="PTHR10410">
    <property type="entry name" value="EUKARYOTIC TRANSLATION INITIATION FACTOR 3 -RELATED"/>
    <property type="match status" value="1"/>
</dbReference>
<organism evidence="7 8">
    <name type="scientific">Goodea atripinnis</name>
    <dbReference type="NCBI Taxonomy" id="208336"/>
    <lineage>
        <taxon>Eukaryota</taxon>
        <taxon>Metazoa</taxon>
        <taxon>Chordata</taxon>
        <taxon>Craniata</taxon>
        <taxon>Vertebrata</taxon>
        <taxon>Euteleostomi</taxon>
        <taxon>Actinopterygii</taxon>
        <taxon>Neopterygii</taxon>
        <taxon>Teleostei</taxon>
        <taxon>Neoteleostei</taxon>
        <taxon>Acanthomorphata</taxon>
        <taxon>Ovalentaria</taxon>
        <taxon>Atherinomorphae</taxon>
        <taxon>Cyprinodontiformes</taxon>
        <taxon>Goodeidae</taxon>
        <taxon>Goodea</taxon>
    </lineage>
</organism>
<evidence type="ECO:0000256" key="1">
    <source>
        <dbReference type="ARBA" id="ARBA00007194"/>
    </source>
</evidence>
<evidence type="ECO:0000259" key="5">
    <source>
        <dbReference type="PROSITE" id="PS51293"/>
    </source>
</evidence>
<dbReference type="Pfam" id="PF00249">
    <property type="entry name" value="Myb_DNA-binding"/>
    <property type="match status" value="1"/>
</dbReference>
<feature type="domain" description="SANT" evidence="5">
    <location>
        <begin position="34"/>
        <end position="67"/>
    </location>
</feature>
<dbReference type="InterPro" id="IPR001005">
    <property type="entry name" value="SANT/Myb"/>
</dbReference>
<dbReference type="CDD" id="cd00167">
    <property type="entry name" value="SANT"/>
    <property type="match status" value="1"/>
</dbReference>
<comment type="similarity">
    <text evidence="1">Belongs to the peptidase M67A family. MYSM1 subfamily.</text>
</comment>
<dbReference type="SUPFAM" id="SSF46689">
    <property type="entry name" value="Homeodomain-like"/>
    <property type="match status" value="1"/>
</dbReference>
<evidence type="ECO:0000256" key="3">
    <source>
        <dbReference type="SAM" id="Phobius"/>
    </source>
</evidence>
<feature type="domain" description="HTH myb-type" evidence="6">
    <location>
        <begin position="34"/>
        <end position="67"/>
    </location>
</feature>
<evidence type="ECO:0000259" key="6">
    <source>
        <dbReference type="PROSITE" id="PS51294"/>
    </source>
</evidence>
<dbReference type="SUPFAM" id="SSF102712">
    <property type="entry name" value="JAB1/MPN domain"/>
    <property type="match status" value="1"/>
</dbReference>
<sequence length="213" mass="24199">MSLHWPRQSCLWPLLLTESMCLFGTKFFFLLFEAQYGRRWTKIAKLVDSRSVLQVKSYARQYFKHKHAHVSRGEVIGLLGGMFDQEEKVLKVGGDLGLSILLIIPKADKQFCVQICAAEPCNSVSTGLQCEMDPVSQTQACDVLLSLGFSVVGWYHSHPSFHPNPSVRDIDTQDQFQVKRNNKRTCADFSSIPYQNISNTCTIFCYVTMTNVF</sequence>
<evidence type="ECO:0000313" key="8">
    <source>
        <dbReference type="Proteomes" id="UP001476798"/>
    </source>
</evidence>
<evidence type="ECO:0000259" key="4">
    <source>
        <dbReference type="PROSITE" id="PS50249"/>
    </source>
</evidence>
<keyword evidence="8" id="KW-1185">Reference proteome</keyword>
<protein>
    <recommendedName>
        <fullName evidence="2">Myb-like, SWIRM and MPN domain-containing protein 1</fullName>
    </recommendedName>
</protein>
<proteinExistence type="inferred from homology"/>
<feature type="transmembrane region" description="Helical" evidence="3">
    <location>
        <begin position="12"/>
        <end position="32"/>
    </location>
</feature>
<dbReference type="InterPro" id="IPR017930">
    <property type="entry name" value="Myb_dom"/>
</dbReference>
<dbReference type="InterPro" id="IPR037518">
    <property type="entry name" value="MPN"/>
</dbReference>
<keyword evidence="3" id="KW-0812">Transmembrane</keyword>
<dbReference type="PROSITE" id="PS50249">
    <property type="entry name" value="MPN"/>
    <property type="match status" value="1"/>
</dbReference>
<keyword evidence="3" id="KW-0472">Membrane</keyword>
<dbReference type="PROSITE" id="PS51293">
    <property type="entry name" value="SANT"/>
    <property type="match status" value="1"/>
</dbReference>
<reference evidence="7 8" key="1">
    <citation type="submission" date="2021-06" db="EMBL/GenBank/DDBJ databases">
        <authorList>
            <person name="Palmer J.M."/>
        </authorList>
    </citation>
    <scope>NUCLEOTIDE SEQUENCE [LARGE SCALE GENOMIC DNA]</scope>
    <source>
        <strain evidence="7 8">GA_2019</strain>
        <tissue evidence="7">Muscle</tissue>
    </source>
</reference>
<dbReference type="InterPro" id="IPR050242">
    <property type="entry name" value="JAMM_MPN+_peptidase_M67A"/>
</dbReference>
<keyword evidence="3" id="KW-1133">Transmembrane helix</keyword>